<feature type="transmembrane region" description="Helical" evidence="1">
    <location>
        <begin position="149"/>
        <end position="167"/>
    </location>
</feature>
<dbReference type="RefSeq" id="WP_004068892.1">
    <property type="nucleotide sequence ID" value="NZ_VIRB01000024.1"/>
</dbReference>
<gene>
    <name evidence="3" type="ORF">FMM80_01825</name>
</gene>
<dbReference type="AlphaFoldDB" id="A0A9X5C4I1"/>
<proteinExistence type="predicted"/>
<dbReference type="InterPro" id="IPR052734">
    <property type="entry name" value="Nod_factor_acetyltransferase"/>
</dbReference>
<keyword evidence="1" id="KW-1133">Transmembrane helix</keyword>
<feature type="transmembrane region" description="Helical" evidence="1">
    <location>
        <begin position="74"/>
        <end position="96"/>
    </location>
</feature>
<evidence type="ECO:0000313" key="4">
    <source>
        <dbReference type="Proteomes" id="UP000474104"/>
    </source>
</evidence>
<dbReference type="OrthoDB" id="6623990at2"/>
<evidence type="ECO:0000259" key="2">
    <source>
        <dbReference type="Pfam" id="PF01757"/>
    </source>
</evidence>
<feature type="transmembrane region" description="Helical" evidence="1">
    <location>
        <begin position="12"/>
        <end position="31"/>
    </location>
</feature>
<comment type="caution">
    <text evidence="3">The sequence shown here is derived from an EMBL/GenBank/DDBJ whole genome shotgun (WGS) entry which is preliminary data.</text>
</comment>
<sequence>MSKNIIRKSRRIETIDIAKAITIFCVILGHTTGNLDAPMFRRVLYAFHMPLFFFLAGLSIKPKAVQGFRGWGAFLYKNVLALMAPYFVWGLVYAPFSYPDMGALFYGSWEALNRMETLTSLWYLPCFFISRVLVQIVVNIAGYAKVKNMPLWCGICALPLLAAGLLLPHGENGVLWCADIALAAGGFILLGIAVRKSCLVMAQQKTLWLILSFIGSLLLFCAGTVFRGEGLALSLMCKSDYGNRLWFLYNSVFGSLAVLTVSMLISRLSRESARPFKIDAVTCIGRQTMGIYLLHKPFLQQVILPALSGIFPGDFPFLAIALMGSILALLFSIAMCYIIGKFIPQLLGRFPRNEWAKG</sequence>
<organism evidence="3 4">
    <name type="scientific">Schaedlerella arabinosiphila</name>
    <dbReference type="NCBI Taxonomy" id="2044587"/>
    <lineage>
        <taxon>Bacteria</taxon>
        <taxon>Bacillati</taxon>
        <taxon>Bacillota</taxon>
        <taxon>Clostridia</taxon>
        <taxon>Lachnospirales</taxon>
        <taxon>Lachnospiraceae</taxon>
        <taxon>Schaedlerella</taxon>
    </lineage>
</organism>
<dbReference type="EMBL" id="VIRB01000024">
    <property type="protein sequence ID" value="NDO67531.1"/>
    <property type="molecule type" value="Genomic_DNA"/>
</dbReference>
<feature type="transmembrane region" description="Helical" evidence="1">
    <location>
        <begin position="206"/>
        <end position="226"/>
    </location>
</feature>
<dbReference type="Pfam" id="PF01757">
    <property type="entry name" value="Acyl_transf_3"/>
    <property type="match status" value="1"/>
</dbReference>
<feature type="domain" description="Acyltransferase 3" evidence="2">
    <location>
        <begin position="14"/>
        <end position="335"/>
    </location>
</feature>
<protein>
    <submittedName>
        <fullName evidence="3">Acyltransferase family protein</fullName>
    </submittedName>
</protein>
<dbReference type="PANTHER" id="PTHR37312">
    <property type="entry name" value="MEMBRANE-BOUND ACYLTRANSFERASE YKRP-RELATED"/>
    <property type="match status" value="1"/>
</dbReference>
<keyword evidence="3" id="KW-0808">Transferase</keyword>
<dbReference type="PANTHER" id="PTHR37312:SF1">
    <property type="entry name" value="MEMBRANE-BOUND ACYLTRANSFERASE YKRP-RELATED"/>
    <property type="match status" value="1"/>
</dbReference>
<evidence type="ECO:0000313" key="3">
    <source>
        <dbReference type="EMBL" id="NDO67531.1"/>
    </source>
</evidence>
<accession>A0A9X5C4I1</accession>
<reference evidence="3 4" key="1">
    <citation type="submission" date="2019-07" db="EMBL/GenBank/DDBJ databases">
        <title>Draft genome sequences of 15 bacterial species constituting the stable defined intestinal microbiota of the GM15 gnotobiotic mouse model.</title>
        <authorList>
            <person name="Elie C."/>
            <person name="Mathieu A."/>
            <person name="Saliou A."/>
            <person name="Darnaud M."/>
            <person name="Leulier F."/>
            <person name="Tamellini A."/>
        </authorList>
    </citation>
    <scope>NUCLEOTIDE SEQUENCE [LARGE SCALE GENOMIC DNA]</scope>
    <source>
        <strain evidence="4">ASF 502</strain>
    </source>
</reference>
<keyword evidence="1" id="KW-0472">Membrane</keyword>
<feature type="transmembrane region" description="Helical" evidence="1">
    <location>
        <begin position="246"/>
        <end position="266"/>
    </location>
</feature>
<name>A0A9X5C4I1_9FIRM</name>
<dbReference type="InterPro" id="IPR002656">
    <property type="entry name" value="Acyl_transf_3_dom"/>
</dbReference>
<feature type="transmembrane region" description="Helical" evidence="1">
    <location>
        <begin position="43"/>
        <end position="62"/>
    </location>
</feature>
<evidence type="ECO:0000256" key="1">
    <source>
        <dbReference type="SAM" id="Phobius"/>
    </source>
</evidence>
<feature type="transmembrane region" description="Helical" evidence="1">
    <location>
        <begin position="173"/>
        <end position="194"/>
    </location>
</feature>
<keyword evidence="3" id="KW-0012">Acyltransferase</keyword>
<feature type="transmembrane region" description="Helical" evidence="1">
    <location>
        <begin position="315"/>
        <end position="339"/>
    </location>
</feature>
<feature type="transmembrane region" description="Helical" evidence="1">
    <location>
        <begin position="122"/>
        <end position="142"/>
    </location>
</feature>
<dbReference type="GO" id="GO:0016747">
    <property type="term" value="F:acyltransferase activity, transferring groups other than amino-acyl groups"/>
    <property type="evidence" value="ECO:0007669"/>
    <property type="project" value="InterPro"/>
</dbReference>
<dbReference type="Proteomes" id="UP000474104">
    <property type="component" value="Unassembled WGS sequence"/>
</dbReference>
<keyword evidence="1" id="KW-0812">Transmembrane</keyword>